<dbReference type="Proteomes" id="UP000092666">
    <property type="component" value="Unassembled WGS sequence"/>
</dbReference>
<feature type="region of interest" description="Disordered" evidence="1">
    <location>
        <begin position="47"/>
        <end position="85"/>
    </location>
</feature>
<dbReference type="SUPFAM" id="SSF69065">
    <property type="entry name" value="RNase III domain-like"/>
    <property type="match status" value="1"/>
</dbReference>
<gene>
    <name evidence="3" type="ORF">I316_03176</name>
</gene>
<feature type="region of interest" description="Disordered" evidence="1">
    <location>
        <begin position="1"/>
        <end position="29"/>
    </location>
</feature>
<dbReference type="GO" id="GO:0032543">
    <property type="term" value="P:mitochondrial translation"/>
    <property type="evidence" value="ECO:0007669"/>
    <property type="project" value="InterPro"/>
</dbReference>
<dbReference type="AlphaFoldDB" id="A0A1B9GW45"/>
<protein>
    <recommendedName>
        <fullName evidence="2">RNase III domain-containing protein</fullName>
    </recommendedName>
</protein>
<evidence type="ECO:0000313" key="4">
    <source>
        <dbReference type="Proteomes" id="UP000092666"/>
    </source>
</evidence>
<proteinExistence type="predicted"/>
<sequence>MALASSSSSVLRSTSRLAGAAAPVVASRAGRARRVIVDGRARAYSAAATASASPDVSPAPAYSSAPSSSRPSLPKYTRSPGSSSSEITATEAQAYLSDLLALPSDRQFPPELALQILTHKSYRYSHPIRHNRTSSHAQTASNIGSEPHNSRLSFLGRRAISTYLSIFAHDAFRGRDLQVEGSDFLRGLSLEQRLDNLRNTNNLGRTVGTAWRVGDVVRWDRNETSRESGDLKIRGMAVESILGGIFTQFGSPAAHRTFHRLVLPHLVSQLKDPRLVDNVGSIQRQLDEQFGRSILVNSSTRV</sequence>
<dbReference type="CDD" id="cd00593">
    <property type="entry name" value="RIBOc"/>
    <property type="match status" value="1"/>
</dbReference>
<dbReference type="InterPro" id="IPR000999">
    <property type="entry name" value="RNase_III_dom"/>
</dbReference>
<dbReference type="GO" id="GO:0006396">
    <property type="term" value="P:RNA processing"/>
    <property type="evidence" value="ECO:0007669"/>
    <property type="project" value="InterPro"/>
</dbReference>
<dbReference type="SMART" id="SM00535">
    <property type="entry name" value="RIBOc"/>
    <property type="match status" value="1"/>
</dbReference>
<dbReference type="InterPro" id="IPR040030">
    <property type="entry name" value="Ribosomal_mL57"/>
</dbReference>
<feature type="domain" description="RNase III" evidence="2">
    <location>
        <begin position="111"/>
        <end position="271"/>
    </location>
</feature>
<dbReference type="GO" id="GO:0005762">
    <property type="term" value="C:mitochondrial large ribosomal subunit"/>
    <property type="evidence" value="ECO:0007669"/>
    <property type="project" value="InterPro"/>
</dbReference>
<dbReference type="GO" id="GO:0003735">
    <property type="term" value="F:structural constituent of ribosome"/>
    <property type="evidence" value="ECO:0007669"/>
    <property type="project" value="InterPro"/>
</dbReference>
<keyword evidence="4" id="KW-1185">Reference proteome</keyword>
<accession>A0A1B9GW45</accession>
<evidence type="ECO:0000259" key="2">
    <source>
        <dbReference type="SMART" id="SM00535"/>
    </source>
</evidence>
<dbReference type="GO" id="GO:0004525">
    <property type="term" value="F:ribonuclease III activity"/>
    <property type="evidence" value="ECO:0007669"/>
    <property type="project" value="InterPro"/>
</dbReference>
<dbReference type="EMBL" id="KI669500">
    <property type="protein sequence ID" value="OCF35135.1"/>
    <property type="molecule type" value="Genomic_DNA"/>
</dbReference>
<dbReference type="PANTHER" id="PTHR28160">
    <property type="entry name" value="54S RIBOSOMAL PROTEIN L15, MITOCHONDRIAL"/>
    <property type="match status" value="1"/>
</dbReference>
<reference evidence="3 4" key="1">
    <citation type="submission" date="2013-07" db="EMBL/GenBank/DDBJ databases">
        <title>The Genome Sequence of Cryptococcus heveanensis BCC8398.</title>
        <authorList>
            <consortium name="The Broad Institute Genome Sequencing Platform"/>
            <person name="Cuomo C."/>
            <person name="Litvintseva A."/>
            <person name="Chen Y."/>
            <person name="Heitman J."/>
            <person name="Sun S."/>
            <person name="Springer D."/>
            <person name="Dromer F."/>
            <person name="Young S.K."/>
            <person name="Zeng Q."/>
            <person name="Gargeya S."/>
            <person name="Fitzgerald M."/>
            <person name="Abouelleil A."/>
            <person name="Alvarado L."/>
            <person name="Berlin A.M."/>
            <person name="Chapman S.B."/>
            <person name="Dewar J."/>
            <person name="Goldberg J."/>
            <person name="Griggs A."/>
            <person name="Gujja S."/>
            <person name="Hansen M."/>
            <person name="Howarth C."/>
            <person name="Imamovic A."/>
            <person name="Larimer J."/>
            <person name="McCowan C."/>
            <person name="Murphy C."/>
            <person name="Pearson M."/>
            <person name="Priest M."/>
            <person name="Roberts A."/>
            <person name="Saif S."/>
            <person name="Shea T."/>
            <person name="Sykes S."/>
            <person name="Wortman J."/>
            <person name="Nusbaum C."/>
            <person name="Birren B."/>
        </authorList>
    </citation>
    <scope>NUCLEOTIDE SEQUENCE [LARGE SCALE GENOMIC DNA]</scope>
    <source>
        <strain evidence="3 4">BCC8398</strain>
    </source>
</reference>
<dbReference type="PANTHER" id="PTHR28160:SF1">
    <property type="entry name" value="LARGE RIBOSOMAL SUBUNIT PROTEIN ML57"/>
    <property type="match status" value="1"/>
</dbReference>
<feature type="compositionally biased region" description="Low complexity" evidence="1">
    <location>
        <begin position="47"/>
        <end position="72"/>
    </location>
</feature>
<organism evidence="3 4">
    <name type="scientific">Kwoniella heveanensis BCC8398</name>
    <dbReference type="NCBI Taxonomy" id="1296120"/>
    <lineage>
        <taxon>Eukaryota</taxon>
        <taxon>Fungi</taxon>
        <taxon>Dikarya</taxon>
        <taxon>Basidiomycota</taxon>
        <taxon>Agaricomycotina</taxon>
        <taxon>Tremellomycetes</taxon>
        <taxon>Tremellales</taxon>
        <taxon>Cryptococcaceae</taxon>
        <taxon>Kwoniella</taxon>
    </lineage>
</organism>
<reference evidence="4" key="2">
    <citation type="submission" date="2013-12" db="EMBL/GenBank/DDBJ databases">
        <title>Evolution of pathogenesis and genome organization in the Tremellales.</title>
        <authorList>
            <person name="Cuomo C."/>
            <person name="Litvintseva A."/>
            <person name="Heitman J."/>
            <person name="Chen Y."/>
            <person name="Sun S."/>
            <person name="Springer D."/>
            <person name="Dromer F."/>
            <person name="Young S."/>
            <person name="Zeng Q."/>
            <person name="Chapman S."/>
            <person name="Gujja S."/>
            <person name="Saif S."/>
            <person name="Birren B."/>
        </authorList>
    </citation>
    <scope>NUCLEOTIDE SEQUENCE [LARGE SCALE GENOMIC DNA]</scope>
    <source>
        <strain evidence="4">BCC8398</strain>
    </source>
</reference>
<dbReference type="Gene3D" id="1.10.1520.10">
    <property type="entry name" value="Ribonuclease III domain"/>
    <property type="match status" value="1"/>
</dbReference>
<evidence type="ECO:0000313" key="3">
    <source>
        <dbReference type="EMBL" id="OCF35135.1"/>
    </source>
</evidence>
<dbReference type="OrthoDB" id="2281895at2759"/>
<dbReference type="InterPro" id="IPR036389">
    <property type="entry name" value="RNase_III_sf"/>
</dbReference>
<evidence type="ECO:0000256" key="1">
    <source>
        <dbReference type="SAM" id="MobiDB-lite"/>
    </source>
</evidence>
<name>A0A1B9GW45_9TREE</name>
<dbReference type="Pfam" id="PF14622">
    <property type="entry name" value="Ribonucleas_3_3"/>
    <property type="match status" value="1"/>
</dbReference>